<evidence type="ECO:0000313" key="1">
    <source>
        <dbReference type="EMBL" id="QFG73796.1"/>
    </source>
</evidence>
<reference evidence="1" key="1">
    <citation type="journal article" date="2019" name="Philos. Trans. R. Soc. Lond., B, Biol. Sci.">
        <title>Targeted metagenomic recovery of four divergent viruses reveals shared and distinctive characteristics of giant viruses of marine eukaryotes.</title>
        <authorList>
            <person name="Needham D.M."/>
            <person name="Poirier C."/>
            <person name="Hehenberger E."/>
            <person name="Jimenez V."/>
            <person name="Swalwell J.E."/>
            <person name="Santoro A.E."/>
            <person name="Worden A.Z."/>
        </authorList>
    </citation>
    <scope>NUCLEOTIDE SEQUENCE</scope>
    <source>
        <strain evidence="1">OPacV-662</strain>
    </source>
</reference>
<protein>
    <submittedName>
        <fullName evidence="1">Uncharacterized protein</fullName>
    </submittedName>
</protein>
<accession>A0A5J6VHY8</accession>
<organism evidence="1">
    <name type="scientific">Megaviridae environmental sample</name>
    <dbReference type="NCBI Taxonomy" id="1737588"/>
    <lineage>
        <taxon>Viruses</taxon>
        <taxon>Varidnaviria</taxon>
        <taxon>Bamfordvirae</taxon>
        <taxon>Nucleocytoviricota</taxon>
        <taxon>Megaviricetes</taxon>
        <taxon>Imitervirales</taxon>
        <taxon>Mimiviridae</taxon>
        <taxon>environmental samples</taxon>
    </lineage>
</organism>
<name>A0A5J6VHY8_9VIRU</name>
<dbReference type="EMBL" id="MN448271">
    <property type="protein sequence ID" value="QFG73796.1"/>
    <property type="molecule type" value="Genomic_DNA"/>
</dbReference>
<proteinExistence type="predicted"/>
<sequence length="139" mass="15782">MGVGCINYTRVNNNIFFNDIKLSRDTQITADELRLEIFQANIKKPILWCDINHHRTLYVVLEITILKDTHNNDYGDNPYNTTYTQIGFVVFKMNINNKHAHLVQCSVFGANPTIEQVSIAIAKSAKNTIPKLDLSTIDG</sequence>